<dbReference type="InterPro" id="IPR001878">
    <property type="entry name" value="Znf_CCHC"/>
</dbReference>
<feature type="domain" description="CCHC-type" evidence="4">
    <location>
        <begin position="338"/>
        <end position="353"/>
    </location>
</feature>
<keyword evidence="3" id="KW-0812">Transmembrane</keyword>
<dbReference type="GO" id="GO:0003676">
    <property type="term" value="F:nucleic acid binding"/>
    <property type="evidence" value="ECO:0007669"/>
    <property type="project" value="InterPro"/>
</dbReference>
<keyword evidence="3" id="KW-0472">Membrane</keyword>
<evidence type="ECO:0000259" key="5">
    <source>
        <dbReference type="PROSITE" id="PS50878"/>
    </source>
</evidence>
<accession>A0A803Q0L9</accession>
<feature type="region of interest" description="Disordered" evidence="2">
    <location>
        <begin position="455"/>
        <end position="488"/>
    </location>
</feature>
<keyword evidence="1" id="KW-0863">Zinc-finger</keyword>
<dbReference type="InterPro" id="IPR043502">
    <property type="entry name" value="DNA/RNA_pol_sf"/>
</dbReference>
<keyword evidence="3" id="KW-1133">Transmembrane helix</keyword>
<keyword evidence="7" id="KW-1185">Reference proteome</keyword>
<evidence type="ECO:0000313" key="6">
    <source>
        <dbReference type="EnsemblPlants" id="cds.evm.model.06.938"/>
    </source>
</evidence>
<evidence type="ECO:0000256" key="3">
    <source>
        <dbReference type="SAM" id="Phobius"/>
    </source>
</evidence>
<dbReference type="EMBL" id="UZAU01000584">
    <property type="status" value="NOT_ANNOTATED_CDS"/>
    <property type="molecule type" value="Genomic_DNA"/>
</dbReference>
<dbReference type="SUPFAM" id="SSF56219">
    <property type="entry name" value="DNase I-like"/>
    <property type="match status" value="1"/>
</dbReference>
<dbReference type="GO" id="GO:0008270">
    <property type="term" value="F:zinc ion binding"/>
    <property type="evidence" value="ECO:0007669"/>
    <property type="project" value="UniProtKB-KW"/>
</dbReference>
<dbReference type="InterPro" id="IPR044730">
    <property type="entry name" value="RNase_H-like_dom_plant"/>
</dbReference>
<feature type="transmembrane region" description="Helical" evidence="3">
    <location>
        <begin position="150"/>
        <end position="174"/>
    </location>
</feature>
<dbReference type="InterPro" id="IPR000477">
    <property type="entry name" value="RT_dom"/>
</dbReference>
<dbReference type="PANTHER" id="PTHR46890">
    <property type="entry name" value="NON-LTR RETROLELEMENT REVERSE TRANSCRIPTASE-LIKE PROTEIN-RELATED"/>
    <property type="match status" value="1"/>
</dbReference>
<dbReference type="CDD" id="cd01650">
    <property type="entry name" value="RT_nLTR_like"/>
    <property type="match status" value="1"/>
</dbReference>
<feature type="domain" description="Reverse transcriptase" evidence="5">
    <location>
        <begin position="904"/>
        <end position="1186"/>
    </location>
</feature>
<dbReference type="Gene3D" id="3.60.10.10">
    <property type="entry name" value="Endonuclease/exonuclease/phosphatase"/>
    <property type="match status" value="1"/>
</dbReference>
<dbReference type="SUPFAM" id="SSF56672">
    <property type="entry name" value="DNA/RNA polymerases"/>
    <property type="match status" value="1"/>
</dbReference>
<dbReference type="Proteomes" id="UP000596661">
    <property type="component" value="Chromosome 6"/>
</dbReference>
<dbReference type="PANTHER" id="PTHR46890:SF48">
    <property type="entry name" value="RNA-DIRECTED DNA POLYMERASE"/>
    <property type="match status" value="1"/>
</dbReference>
<dbReference type="PROSITE" id="PS50878">
    <property type="entry name" value="RT_POL"/>
    <property type="match status" value="1"/>
</dbReference>
<dbReference type="PROSITE" id="PS50158">
    <property type="entry name" value="ZF_CCHC"/>
    <property type="match status" value="1"/>
</dbReference>
<dbReference type="InterPro" id="IPR002156">
    <property type="entry name" value="RNaseH_domain"/>
</dbReference>
<organism evidence="6 7">
    <name type="scientific">Cannabis sativa</name>
    <name type="common">Hemp</name>
    <name type="synonym">Marijuana</name>
    <dbReference type="NCBI Taxonomy" id="3483"/>
    <lineage>
        <taxon>Eukaryota</taxon>
        <taxon>Viridiplantae</taxon>
        <taxon>Streptophyta</taxon>
        <taxon>Embryophyta</taxon>
        <taxon>Tracheophyta</taxon>
        <taxon>Spermatophyta</taxon>
        <taxon>Magnoliopsida</taxon>
        <taxon>eudicotyledons</taxon>
        <taxon>Gunneridae</taxon>
        <taxon>Pentapetalae</taxon>
        <taxon>rosids</taxon>
        <taxon>fabids</taxon>
        <taxon>Rosales</taxon>
        <taxon>Cannabaceae</taxon>
        <taxon>Cannabis</taxon>
    </lineage>
</organism>
<dbReference type="GO" id="GO:0004523">
    <property type="term" value="F:RNA-DNA hybrid ribonuclease activity"/>
    <property type="evidence" value="ECO:0007669"/>
    <property type="project" value="InterPro"/>
</dbReference>
<dbReference type="Pfam" id="PF00078">
    <property type="entry name" value="RVT_1"/>
    <property type="match status" value="1"/>
</dbReference>
<feature type="compositionally biased region" description="Polar residues" evidence="2">
    <location>
        <begin position="13"/>
        <end position="26"/>
    </location>
</feature>
<evidence type="ECO:0000256" key="1">
    <source>
        <dbReference type="PROSITE-ProRule" id="PRU00047"/>
    </source>
</evidence>
<keyword evidence="1" id="KW-0479">Metal-binding</keyword>
<dbReference type="Gramene" id="evm.model.06.938">
    <property type="protein sequence ID" value="cds.evm.model.06.938"/>
    <property type="gene ID" value="evm.TU.06.938"/>
</dbReference>
<reference evidence="6" key="1">
    <citation type="submission" date="2018-11" db="EMBL/GenBank/DDBJ databases">
        <authorList>
            <person name="Grassa J C."/>
        </authorList>
    </citation>
    <scope>NUCLEOTIDE SEQUENCE [LARGE SCALE GENOMIC DNA]</scope>
</reference>
<dbReference type="InterPro" id="IPR052343">
    <property type="entry name" value="Retrotransposon-Effector_Assoc"/>
</dbReference>
<evidence type="ECO:0000259" key="4">
    <source>
        <dbReference type="PROSITE" id="PS50158"/>
    </source>
</evidence>
<feature type="region of interest" description="Disordered" evidence="2">
    <location>
        <begin position="1"/>
        <end position="37"/>
    </location>
</feature>
<sequence>MLAAQVSSSSSSNFQNSDENLNTLSHPSPRRGGSALMAINSHPSASSQLGSESSTLLTIWGHACHSINASLTGLIPSLNKSHNDPYLFLIMAVYSSSNRGYSFNCYFYLPGQWMDLDNPSPDPVLNVCLLFFLFHSSTTRDMEDLSARTLIAIYLVSYLNPVLGLGQITFFVLYPSMLSSFIPLLLKMEDLARSFSAALHLNDTENTIHSLAEHVDPNEGLPPAPPQFHLMATLFTTKNFNHNALKNFLEKHWKGRFPVHNIPFSRRSISLAKLLGQIAGTLLEVHQPSLLETWGSYLRICIMFDVTKPLPRGIPIMFLGLASPTWLEMKYEDIPDHCYYCGRLGHSYLSCTEYMRASDESTQPPPLPYENVLRGTTCQNHGPFGLLPNSFLLNSTSIVSHPNAPTLNPSTTNLIPVHHPRGQVLQQDFSFHNSLGNYSDAARLFLSPHQNLGNTLLTDQGAGPSNPGSNDAPPRRPPQKKNQTTSASGFKRQLATFKLGFDFGFEVPRVSLSEGLLLFWNSDIDVTITNYFVNHIHCFISSAVFSSFNLTAFYGAPNPRNRTHTWEMLSRIGLSCISVLWCVFGDFNDFLTWDDKSSSNPRNGPSPLFRSFMKKFHLQALQPNGPRLTWTTNSQGNRNTLERLDWAVGNSIWHSHHPNSSLNHLDFFGSDHRAIPLSFKHTHSPQYSKKKDKRFLFENVWLSEPQWNDVLLEAWSSNTPSDDPSTSLLLKQSTCATFLSNWKHKAFFGFQSRIKQAQLALEQARNSEDTSPESYSRQKALQANLDSLLFKEETYWRQRSRIQWLNLGDKNTRFFHKFASNRKRSNRIDSLTSEDGTKLGSRPLPMIEPSHCQILEEAFSPSEVKKALFQMGPDKAPGIDGFNNQFYQKNWSVVGKDITEVVLSVLNNLTDISQFNTTLVTLIPKVRKPVSLKDYHPISLCTTIYKIISKVLANRLKLVLSPLISPNQSAFLKGRLISDNILMAQEILHSIKNKKHGRVSWMAVKLDMAKAFDRVEWKFLQKIMEKFGFPTRFIKLIMACITTATFKFNLNGKALGLVTPSRGIRQGDPFSPYLFLMCAEGLSSILKRAESHEEAFGIKIARTAPEISHLLFADDSILFCKSNIQACYAIKEALDQYQKVSGQLVNFQKSSLFFSPNTSLTYQTLIQDYLQIPMTNHLDKYLGLPQCFGWSKSSSFNSLKDRIWSYLSKWQGKLLSKGGKEVLLKAVVQAIPTYARNAAVFRNHDSHPMRIEQEAQEYLDFYQAVQNKHTMQPQSITDHNNLTWEPPPMGTLKLTVDAAVSSHRNKIGGGAIVRDSTGRVIAARAFSRSGQMQPKAAEGWALLEGLKWSLENGINVNHIEVDC</sequence>
<evidence type="ECO:0000256" key="2">
    <source>
        <dbReference type="SAM" id="MobiDB-lite"/>
    </source>
</evidence>
<dbReference type="CDD" id="cd06222">
    <property type="entry name" value="RNase_H_like"/>
    <property type="match status" value="1"/>
</dbReference>
<protein>
    <recommendedName>
        <fullName evidence="8">Reverse transcriptase domain-containing protein</fullName>
    </recommendedName>
</protein>
<dbReference type="InterPro" id="IPR036691">
    <property type="entry name" value="Endo/exonu/phosph_ase_sf"/>
</dbReference>
<keyword evidence="1" id="KW-0862">Zinc</keyword>
<dbReference type="EnsemblPlants" id="evm.model.06.938">
    <property type="protein sequence ID" value="cds.evm.model.06.938"/>
    <property type="gene ID" value="evm.TU.06.938"/>
</dbReference>
<name>A0A803Q0L9_CANSA</name>
<dbReference type="Pfam" id="PF13456">
    <property type="entry name" value="RVT_3"/>
    <property type="match status" value="1"/>
</dbReference>
<evidence type="ECO:0008006" key="8">
    <source>
        <dbReference type="Google" id="ProtNLM"/>
    </source>
</evidence>
<reference evidence="6" key="2">
    <citation type="submission" date="2021-03" db="UniProtKB">
        <authorList>
            <consortium name="EnsemblPlants"/>
        </authorList>
    </citation>
    <scope>IDENTIFICATION</scope>
</reference>
<proteinExistence type="predicted"/>
<evidence type="ECO:0000313" key="7">
    <source>
        <dbReference type="Proteomes" id="UP000596661"/>
    </source>
</evidence>